<dbReference type="NCBIfam" id="TIGR02938">
    <property type="entry name" value="nifL_nitrog"/>
    <property type="match status" value="1"/>
</dbReference>
<protein>
    <recommendedName>
        <fullName evidence="8">Nitrogen fixation negative regulator NifL</fullName>
    </recommendedName>
</protein>
<dbReference type="Gene3D" id="3.30.450.20">
    <property type="entry name" value="PAS domain"/>
    <property type="match status" value="1"/>
</dbReference>
<dbReference type="InterPro" id="IPR000014">
    <property type="entry name" value="PAS"/>
</dbReference>
<name>A0A0G4K077_9GAMM</name>
<keyword evidence="7" id="KW-1185">Reference proteome</keyword>
<dbReference type="GO" id="GO:0009399">
    <property type="term" value="P:nitrogen fixation"/>
    <property type="evidence" value="ECO:0007669"/>
    <property type="project" value="InterPro"/>
</dbReference>
<dbReference type="CDD" id="cd00130">
    <property type="entry name" value="PAS"/>
    <property type="match status" value="1"/>
</dbReference>
<dbReference type="SUPFAM" id="SSF55785">
    <property type="entry name" value="PYP-like sensor domain (PAS domain)"/>
    <property type="match status" value="2"/>
</dbReference>
<keyword evidence="3" id="KW-0157">Chromophore</keyword>
<dbReference type="Pfam" id="PF00989">
    <property type="entry name" value="PAS"/>
    <property type="match status" value="1"/>
</dbReference>
<dbReference type="STRING" id="1109412.BN1221_04110"/>
<dbReference type="PANTHER" id="PTHR47429">
    <property type="entry name" value="PROTEIN TWIN LOV 1"/>
    <property type="match status" value="1"/>
</dbReference>
<dbReference type="NCBIfam" id="TIGR00229">
    <property type="entry name" value="sensory_box"/>
    <property type="match status" value="1"/>
</dbReference>
<feature type="domain" description="PAS" evidence="4">
    <location>
        <begin position="23"/>
        <end position="81"/>
    </location>
</feature>
<evidence type="ECO:0000259" key="5">
    <source>
        <dbReference type="PROSITE" id="PS50113"/>
    </source>
</evidence>
<dbReference type="EMBL" id="CGIG01000001">
    <property type="protein sequence ID" value="CPR20057.1"/>
    <property type="molecule type" value="Genomic_DNA"/>
</dbReference>
<dbReference type="SMART" id="SM00086">
    <property type="entry name" value="PAC"/>
    <property type="match status" value="1"/>
</dbReference>
<dbReference type="PANTHER" id="PTHR47429:SF2">
    <property type="entry name" value="PROTEIN TWIN LOV 1"/>
    <property type="match status" value="1"/>
</dbReference>
<gene>
    <name evidence="6" type="ORF">BN1221_04110</name>
</gene>
<dbReference type="InterPro" id="IPR014285">
    <property type="entry name" value="N_fixation_neg-reg_NifL"/>
</dbReference>
<evidence type="ECO:0000313" key="7">
    <source>
        <dbReference type="Proteomes" id="UP000044377"/>
    </source>
</evidence>
<sequence length="494" mass="54931">MSSSLILDDVQLITSSFGGKGLHAAVFHTVVEQSSVAISITDPQANIVYVNPAFCELSGYTRQTLIGANHNLLSSRHTPESVYRSMWETITTGDSWSGQLINRRRDSSLYLAEVTISPIVNAQGEIEHYLGMHKNISERYALAQRVRNQMTLISAVLNNIPAAVVVVDERQKIVMDNLAYKTLSADCEGQEPLVLLDCLNQAEPSAMLPLTIRGSQRWFSVSNWPLHAVNEEASLYFTDNAPPRQLVVIVDCTEQQRRMTQERRTQLERQINVNKMMAAIRETLDAALIQLSCPLNMLSAALRLNPDADSIALRAAWNEGKEAVARLTACRPSMNHEPPDSWPVIGMMTDLAELYQYRLSNIGKLVWSCSTPDLTLRVQRTLVLTALSLWLDRCLILPVREDGEAMIEIRASRQCHQIRFAVCDNLPTSMQDAPHPMVEILATGQCMELRLIQMIMSQLRGTVSVENLSSGATRMTLALPLDGLYLTGTDTLGG</sequence>
<organism evidence="6 7">
    <name type="scientific">Brenneria goodwinii</name>
    <dbReference type="NCBI Taxonomy" id="1109412"/>
    <lineage>
        <taxon>Bacteria</taxon>
        <taxon>Pseudomonadati</taxon>
        <taxon>Pseudomonadota</taxon>
        <taxon>Gammaproteobacteria</taxon>
        <taxon>Enterobacterales</taxon>
        <taxon>Pectobacteriaceae</taxon>
        <taxon>Brenneria</taxon>
    </lineage>
</organism>
<evidence type="ECO:0000256" key="1">
    <source>
        <dbReference type="ARBA" id="ARBA00022630"/>
    </source>
</evidence>
<dbReference type="InterPro" id="IPR000700">
    <property type="entry name" value="PAS-assoc_C"/>
</dbReference>
<evidence type="ECO:0000256" key="2">
    <source>
        <dbReference type="ARBA" id="ARBA00022643"/>
    </source>
</evidence>
<evidence type="ECO:0008006" key="8">
    <source>
        <dbReference type="Google" id="ProtNLM"/>
    </source>
</evidence>
<dbReference type="InterPro" id="IPR013767">
    <property type="entry name" value="PAS_fold"/>
</dbReference>
<dbReference type="GO" id="GO:0007165">
    <property type="term" value="P:signal transduction"/>
    <property type="evidence" value="ECO:0007669"/>
    <property type="project" value="InterPro"/>
</dbReference>
<dbReference type="SMART" id="SM00091">
    <property type="entry name" value="PAS"/>
    <property type="match status" value="2"/>
</dbReference>
<evidence type="ECO:0000313" key="6">
    <source>
        <dbReference type="EMBL" id="CPR20057.1"/>
    </source>
</evidence>
<evidence type="ECO:0000256" key="3">
    <source>
        <dbReference type="ARBA" id="ARBA00022991"/>
    </source>
</evidence>
<dbReference type="InterPro" id="IPR035965">
    <property type="entry name" value="PAS-like_dom_sf"/>
</dbReference>
<feature type="domain" description="PAC" evidence="5">
    <location>
        <begin position="94"/>
        <end position="148"/>
    </location>
</feature>
<evidence type="ECO:0000259" key="4">
    <source>
        <dbReference type="PROSITE" id="PS50112"/>
    </source>
</evidence>
<keyword evidence="1" id="KW-0285">Flavoprotein</keyword>
<dbReference type="AlphaFoldDB" id="A0A0G4K077"/>
<dbReference type="OrthoDB" id="9812260at2"/>
<reference evidence="7" key="1">
    <citation type="submission" date="2015-01" db="EMBL/GenBank/DDBJ databases">
        <authorList>
            <person name="Paterson Steve"/>
        </authorList>
    </citation>
    <scope>NUCLEOTIDE SEQUENCE [LARGE SCALE GENOMIC DNA]</scope>
    <source>
        <strain evidence="7">OBR1</strain>
    </source>
</reference>
<dbReference type="GO" id="GO:0006355">
    <property type="term" value="P:regulation of DNA-templated transcription"/>
    <property type="evidence" value="ECO:0007669"/>
    <property type="project" value="InterPro"/>
</dbReference>
<accession>A0A0G4K077</accession>
<dbReference type="PROSITE" id="PS50113">
    <property type="entry name" value="PAC"/>
    <property type="match status" value="1"/>
</dbReference>
<dbReference type="Proteomes" id="UP000044377">
    <property type="component" value="Unassembled WGS sequence"/>
</dbReference>
<proteinExistence type="predicted"/>
<dbReference type="InterPro" id="IPR001610">
    <property type="entry name" value="PAC"/>
</dbReference>
<keyword evidence="2" id="KW-0288">FMN</keyword>
<dbReference type="RefSeq" id="WP_048638847.1">
    <property type="nucleotide sequence ID" value="NZ_CGIG01000001.1"/>
</dbReference>
<dbReference type="PROSITE" id="PS50112">
    <property type="entry name" value="PAS"/>
    <property type="match status" value="1"/>
</dbReference>